<reference evidence="4 5" key="2">
    <citation type="submission" date="2024-05" db="EMBL/GenBank/DDBJ databases">
        <authorList>
            <person name="Chen Y."/>
            <person name="Shah S."/>
            <person name="Dougan E. K."/>
            <person name="Thang M."/>
            <person name="Chan C."/>
        </authorList>
    </citation>
    <scope>NUCLEOTIDE SEQUENCE [LARGE SCALE GENOMIC DNA]</scope>
</reference>
<evidence type="ECO:0000256" key="2">
    <source>
        <dbReference type="SAM" id="SignalP"/>
    </source>
</evidence>
<evidence type="ECO:0000313" key="4">
    <source>
        <dbReference type="EMBL" id="CAL4776909.1"/>
    </source>
</evidence>
<feature type="transmembrane region" description="Helical" evidence="1">
    <location>
        <begin position="179"/>
        <end position="196"/>
    </location>
</feature>
<organism evidence="3">
    <name type="scientific">Cladocopium goreaui</name>
    <dbReference type="NCBI Taxonomy" id="2562237"/>
    <lineage>
        <taxon>Eukaryota</taxon>
        <taxon>Sar</taxon>
        <taxon>Alveolata</taxon>
        <taxon>Dinophyceae</taxon>
        <taxon>Suessiales</taxon>
        <taxon>Symbiodiniaceae</taxon>
        <taxon>Cladocopium</taxon>
    </lineage>
</organism>
<feature type="transmembrane region" description="Helical" evidence="1">
    <location>
        <begin position="208"/>
        <end position="230"/>
    </location>
</feature>
<evidence type="ECO:0000313" key="3">
    <source>
        <dbReference type="EMBL" id="CAI3989597.1"/>
    </source>
</evidence>
<feature type="signal peptide" evidence="2">
    <location>
        <begin position="1"/>
        <end position="18"/>
    </location>
</feature>
<feature type="chain" id="PRO_5043270334" evidence="2">
    <location>
        <begin position="19"/>
        <end position="254"/>
    </location>
</feature>
<reference evidence="3" key="1">
    <citation type="submission" date="2022-10" db="EMBL/GenBank/DDBJ databases">
        <authorList>
            <person name="Chen Y."/>
            <person name="Dougan E. K."/>
            <person name="Chan C."/>
            <person name="Rhodes N."/>
            <person name="Thang M."/>
        </authorList>
    </citation>
    <scope>NUCLEOTIDE SEQUENCE</scope>
</reference>
<dbReference type="Proteomes" id="UP001152797">
    <property type="component" value="Unassembled WGS sequence"/>
</dbReference>
<sequence>MQLQLLFLTAGCLCAVQSVEPLNVHDESCSMQAHHALGESSKWPDSSVNSTLLDRLVLKSKHQAEVLPEPENRPRPIYVQTITNGSAPVKNQTNAGHGGIVQRVHSFLDARPEVKALLKALLISWILAGLLGLCAVAAGKAKIYPPYKYLSWREIKEEEAYMVGSSTRFWYNLEPGTRWSLFMVLLFFLVIFGILWKMEVIQPVMNQLACYIYVLLFFGIILSVIITDVLGKVKRQAQQSLEPVLRFGKKLIRN</sequence>
<proteinExistence type="predicted"/>
<dbReference type="AlphaFoldDB" id="A0A9P1CCD0"/>
<feature type="transmembrane region" description="Helical" evidence="1">
    <location>
        <begin position="116"/>
        <end position="138"/>
    </location>
</feature>
<dbReference type="OrthoDB" id="422752at2759"/>
<keyword evidence="5" id="KW-1185">Reference proteome</keyword>
<protein>
    <submittedName>
        <fullName evidence="3">Uncharacterized protein</fullName>
    </submittedName>
</protein>
<evidence type="ECO:0000313" key="5">
    <source>
        <dbReference type="Proteomes" id="UP001152797"/>
    </source>
</evidence>
<accession>A0A9P1CCD0</accession>
<keyword evidence="1" id="KW-0472">Membrane</keyword>
<name>A0A9P1CCD0_9DINO</name>
<dbReference type="EMBL" id="CAMXCT010001387">
    <property type="protein sequence ID" value="CAI3989597.1"/>
    <property type="molecule type" value="Genomic_DNA"/>
</dbReference>
<gene>
    <name evidence="3" type="ORF">C1SCF055_LOCUS16661</name>
</gene>
<keyword evidence="1" id="KW-0812">Transmembrane</keyword>
<dbReference type="EMBL" id="CAMXCT020001387">
    <property type="protein sequence ID" value="CAL1142972.1"/>
    <property type="molecule type" value="Genomic_DNA"/>
</dbReference>
<evidence type="ECO:0000256" key="1">
    <source>
        <dbReference type="SAM" id="Phobius"/>
    </source>
</evidence>
<keyword evidence="2" id="KW-0732">Signal</keyword>
<comment type="caution">
    <text evidence="3">The sequence shown here is derived from an EMBL/GenBank/DDBJ whole genome shotgun (WGS) entry which is preliminary data.</text>
</comment>
<keyword evidence="1" id="KW-1133">Transmembrane helix</keyword>
<dbReference type="EMBL" id="CAMXCT030001387">
    <property type="protein sequence ID" value="CAL4776909.1"/>
    <property type="molecule type" value="Genomic_DNA"/>
</dbReference>